<dbReference type="Pfam" id="PF06152">
    <property type="entry name" value="Phage_min_cap2"/>
    <property type="match status" value="1"/>
</dbReference>
<dbReference type="AlphaFoldDB" id="A0A5B7T281"/>
<dbReference type="KEGG" id="lft:FG051_06435"/>
<sequence>MYHCINPYYFAKTNPWTNQYKWISTGSWRCKNFPVCALIQGKIVNTVPRTDKHFNPRYPTSYDHGYGYAWGTQGANCRHELYPYIEGVNTNPFHHPDTKKKLKMARFSRSNVD</sequence>
<reference evidence="1 2" key="1">
    <citation type="submission" date="2019-05" db="EMBL/GenBank/DDBJ databases">
        <title>Genome Sequence of Lactobacillus futsaii Y97, a Potential Probiotic Strain Isolated from the Futsai of Taiwan.</title>
        <authorList>
            <person name="Du X."/>
        </authorList>
    </citation>
    <scope>NUCLEOTIDE SEQUENCE [LARGE SCALE GENOMIC DNA]</scope>
    <source>
        <strain evidence="1 2">Y97</strain>
    </source>
</reference>
<accession>A0A5B7T281</accession>
<name>A0A5B7T281_9LACO</name>
<dbReference type="Proteomes" id="UP000310673">
    <property type="component" value="Chromosome"/>
</dbReference>
<gene>
    <name evidence="1" type="ORF">FG051_06435</name>
</gene>
<proteinExistence type="predicted"/>
<protein>
    <recommendedName>
        <fullName evidence="3">Capsid protein</fullName>
    </recommendedName>
</protein>
<dbReference type="EMBL" id="CP040736">
    <property type="protein sequence ID" value="QCX25958.1"/>
    <property type="molecule type" value="Genomic_DNA"/>
</dbReference>
<evidence type="ECO:0000313" key="1">
    <source>
        <dbReference type="EMBL" id="QCX25958.1"/>
    </source>
</evidence>
<evidence type="ECO:0008006" key="3">
    <source>
        <dbReference type="Google" id="ProtNLM"/>
    </source>
</evidence>
<dbReference type="GO" id="GO:0005198">
    <property type="term" value="F:structural molecule activity"/>
    <property type="evidence" value="ECO:0007669"/>
    <property type="project" value="InterPro"/>
</dbReference>
<dbReference type="InterPro" id="IPR009319">
    <property type="entry name" value="Phage_A118_VSP1"/>
</dbReference>
<evidence type="ECO:0000313" key="2">
    <source>
        <dbReference type="Proteomes" id="UP000310673"/>
    </source>
</evidence>
<organism evidence="1 2">
    <name type="scientific">Companilactobacillus futsaii</name>
    <dbReference type="NCBI Taxonomy" id="938155"/>
    <lineage>
        <taxon>Bacteria</taxon>
        <taxon>Bacillati</taxon>
        <taxon>Bacillota</taxon>
        <taxon>Bacilli</taxon>
        <taxon>Lactobacillales</taxon>
        <taxon>Lactobacillaceae</taxon>
        <taxon>Companilactobacillus</taxon>
    </lineage>
</organism>